<dbReference type="Gene3D" id="3.30.70.1430">
    <property type="entry name" value="Multidrug efflux transporter AcrB pore domain"/>
    <property type="match status" value="2"/>
</dbReference>
<organism evidence="2 3">
    <name type="scientific">Eiseniibacteriota bacterium</name>
    <dbReference type="NCBI Taxonomy" id="2212470"/>
    <lineage>
        <taxon>Bacteria</taxon>
        <taxon>Candidatus Eiseniibacteriota</taxon>
    </lineage>
</organism>
<name>A0A538TBG9_UNCEI</name>
<keyword evidence="1" id="KW-1133">Transmembrane helix</keyword>
<feature type="transmembrane region" description="Helical" evidence="1">
    <location>
        <begin position="943"/>
        <end position="965"/>
    </location>
</feature>
<evidence type="ECO:0000313" key="3">
    <source>
        <dbReference type="Proteomes" id="UP000320913"/>
    </source>
</evidence>
<feature type="transmembrane region" description="Helical" evidence="1">
    <location>
        <begin position="894"/>
        <end position="915"/>
    </location>
</feature>
<dbReference type="GO" id="GO:0005886">
    <property type="term" value="C:plasma membrane"/>
    <property type="evidence" value="ECO:0007669"/>
    <property type="project" value="TreeGrafter"/>
</dbReference>
<feature type="transmembrane region" description="Helical" evidence="1">
    <location>
        <begin position="868"/>
        <end position="888"/>
    </location>
</feature>
<dbReference type="Pfam" id="PF00873">
    <property type="entry name" value="ACR_tran"/>
    <property type="match status" value="1"/>
</dbReference>
<gene>
    <name evidence="2" type="ORF">E6K75_02380</name>
</gene>
<feature type="transmembrane region" description="Helical" evidence="1">
    <location>
        <begin position="391"/>
        <end position="411"/>
    </location>
</feature>
<reference evidence="2 3" key="1">
    <citation type="journal article" date="2019" name="Nat. Microbiol.">
        <title>Mediterranean grassland soil C-N compound turnover is dependent on rainfall and depth, and is mediated by genomically divergent microorganisms.</title>
        <authorList>
            <person name="Diamond S."/>
            <person name="Andeer P.F."/>
            <person name="Li Z."/>
            <person name="Crits-Christoph A."/>
            <person name="Burstein D."/>
            <person name="Anantharaman K."/>
            <person name="Lane K.R."/>
            <person name="Thomas B.C."/>
            <person name="Pan C."/>
            <person name="Northen T.R."/>
            <person name="Banfield J.F."/>
        </authorList>
    </citation>
    <scope>NUCLEOTIDE SEQUENCE [LARGE SCALE GENOMIC DNA]</scope>
    <source>
        <strain evidence="2">WS_5</strain>
    </source>
</reference>
<dbReference type="PRINTS" id="PR00702">
    <property type="entry name" value="ACRIFLAVINRP"/>
</dbReference>
<dbReference type="Gene3D" id="3.30.70.1440">
    <property type="entry name" value="Multidrug efflux transporter AcrB pore domain"/>
    <property type="match status" value="1"/>
</dbReference>
<dbReference type="Gene3D" id="3.30.2090.10">
    <property type="entry name" value="Multidrug efflux transporter AcrB TolC docking domain, DN and DC subdomains"/>
    <property type="match status" value="2"/>
</dbReference>
<feature type="transmembrane region" description="Helical" evidence="1">
    <location>
        <begin position="971"/>
        <end position="997"/>
    </location>
</feature>
<dbReference type="PANTHER" id="PTHR32063">
    <property type="match status" value="1"/>
</dbReference>
<dbReference type="PANTHER" id="PTHR32063:SF24">
    <property type="entry name" value="CATION EFFLUX SYSTEM (ACRB_ACRD_ACRF FAMILY)"/>
    <property type="match status" value="1"/>
</dbReference>
<proteinExistence type="predicted"/>
<feature type="transmembrane region" description="Helical" evidence="1">
    <location>
        <begin position="359"/>
        <end position="379"/>
    </location>
</feature>
<accession>A0A538TBG9</accession>
<dbReference type="InterPro" id="IPR027463">
    <property type="entry name" value="AcrB_DN_DC_subdom"/>
</dbReference>
<dbReference type="Gene3D" id="3.30.70.1320">
    <property type="entry name" value="Multidrug efflux transporter AcrB pore domain like"/>
    <property type="match status" value="1"/>
</dbReference>
<keyword evidence="1" id="KW-0472">Membrane</keyword>
<dbReference type="SUPFAM" id="SSF82714">
    <property type="entry name" value="Multidrug efflux transporter AcrB TolC docking domain, DN and DC subdomains"/>
    <property type="match status" value="1"/>
</dbReference>
<keyword evidence="1" id="KW-0812">Transmembrane</keyword>
<dbReference type="AlphaFoldDB" id="A0A538TBG9"/>
<dbReference type="SUPFAM" id="SSF82866">
    <property type="entry name" value="Multidrug efflux transporter AcrB transmembrane domain"/>
    <property type="match status" value="2"/>
</dbReference>
<dbReference type="InterPro" id="IPR001036">
    <property type="entry name" value="Acrflvin-R"/>
</dbReference>
<sequence>MRELFEGVHAQRRALTLLLSGLVVLALVALRGMPSSILPEVTFPRVKVIVNSGELPSAVMLRDVTRTLEESIRRVPGVTQIRSTTSRGSAEINLDSRWGTDLNLTVQRVQAQIEAARTNLPAGTTVDVRLMNPTLFPVIGFSMTSDHVSLAQLRDFADLVLRPELSRLPGVAEVVIQGGRRLEARVTLDPIALESRGLDPASVADAVRKASTLQSVGLLETNAQLYLGLVDGRPRDLQSLDSLLIPSPSGTPVMLGQLGRISLEEAPEFQRYRANSREAVLINLLRQPSASAITLSDAAYRWFAENKARLPRGVTIQTFYDQSDLVHASVGSVRDSLLVGAILAVLVIVMVLKSARLGLAGAVVLPASIALTILGLVMAGQSLNMMTLGGIAAAVGLVLDDGIVVVEHIAARSAGEHPVGRSQAMAEITPTLVGSSLCSLAIFLPFVMLGGVTGAFFRVLTLSMALMLGASLLLCLTLIPLLSPASGASHHQGRGAQGWFRKALDHATEQRWLGVAAAVACILVMIPLYLTLGSGFLPEMDEGSLILDYISPPGTSLQETDRMLQEVEKEIGAMPEIVAWSRRTGDQLGFFITEPNIGDYALRLRSRHRRGADEIADDLRAKIAETQPALEVEFGQLVEDVIGDLTTTPQPIEVRIFDEDRAIGEQKAREVADVLSRVPGVVDVKNGAVVSGPNVTIAPRPAVARTGKTTEDLAQNVTAAVGGTDVGSIARGARSWPVRFVLPRPTGLSGAEVMGAIAIPLGSGRVRLADVASITTTPGETEIQRDNLRTMVAPTARLSGRDLGSAMGEIQRRVRQRVALPPDASIQYAGQWAEQQSSFRGLAGVLLGAVALVSLILLVSFKSWPQSAAVLLVVASSLVGVFAALHIGRATFNISSFVGAIMMVGIVSENAYFLVAAHRAALRQGLTPPQAARAAALRRARPVLMTTFAGVAALAPLAMGVGAGSALLKPLAIAVVGGFVTSAFLLLLVLPSLLAGFGGRVE</sequence>
<comment type="caution">
    <text evidence="2">The sequence shown here is derived from an EMBL/GenBank/DDBJ whole genome shotgun (WGS) entry which is preliminary data.</text>
</comment>
<feature type="transmembrane region" description="Helical" evidence="1">
    <location>
        <begin position="432"/>
        <end position="456"/>
    </location>
</feature>
<feature type="transmembrane region" description="Helical" evidence="1">
    <location>
        <begin position="512"/>
        <end position="530"/>
    </location>
</feature>
<evidence type="ECO:0000256" key="1">
    <source>
        <dbReference type="SAM" id="Phobius"/>
    </source>
</evidence>
<feature type="transmembrane region" description="Helical" evidence="1">
    <location>
        <begin position="336"/>
        <end position="352"/>
    </location>
</feature>
<dbReference type="GO" id="GO:0042910">
    <property type="term" value="F:xenobiotic transmembrane transporter activity"/>
    <property type="evidence" value="ECO:0007669"/>
    <property type="project" value="TreeGrafter"/>
</dbReference>
<dbReference type="Gene3D" id="1.20.1640.10">
    <property type="entry name" value="Multidrug efflux transporter AcrB transmembrane domain"/>
    <property type="match status" value="2"/>
</dbReference>
<feature type="transmembrane region" description="Helical" evidence="1">
    <location>
        <begin position="841"/>
        <end position="861"/>
    </location>
</feature>
<evidence type="ECO:0000313" key="2">
    <source>
        <dbReference type="EMBL" id="TMQ60927.1"/>
    </source>
</evidence>
<dbReference type="Proteomes" id="UP000320913">
    <property type="component" value="Unassembled WGS sequence"/>
</dbReference>
<dbReference type="EMBL" id="VBOV01000061">
    <property type="protein sequence ID" value="TMQ60927.1"/>
    <property type="molecule type" value="Genomic_DNA"/>
</dbReference>
<dbReference type="SUPFAM" id="SSF82693">
    <property type="entry name" value="Multidrug efflux transporter AcrB pore domain, PN1, PN2, PC1 and PC2 subdomains"/>
    <property type="match status" value="3"/>
</dbReference>
<protein>
    <submittedName>
        <fullName evidence="2">Efflux RND transporter permease subunit</fullName>
    </submittedName>
</protein>
<feature type="transmembrane region" description="Helical" evidence="1">
    <location>
        <begin position="462"/>
        <end position="482"/>
    </location>
</feature>